<gene>
    <name evidence="1" type="ORF">AGOS_AGL179C</name>
</gene>
<dbReference type="FunCoup" id="Q750W8">
    <property type="interactions" value="65"/>
</dbReference>
<dbReference type="GO" id="GO:0005829">
    <property type="term" value="C:cytosol"/>
    <property type="evidence" value="ECO:0007669"/>
    <property type="project" value="GOC"/>
</dbReference>
<dbReference type="STRING" id="284811.Q750W8"/>
<dbReference type="EMBL" id="AE016820">
    <property type="protein sequence ID" value="AAS54312.1"/>
    <property type="molecule type" value="Genomic_DNA"/>
</dbReference>
<dbReference type="Proteomes" id="UP000000591">
    <property type="component" value="Chromosome VII"/>
</dbReference>
<dbReference type="GO" id="GO:0000139">
    <property type="term" value="C:Golgi membrane"/>
    <property type="evidence" value="ECO:0000318"/>
    <property type="project" value="GO_Central"/>
</dbReference>
<reference evidence="2" key="2">
    <citation type="journal article" date="2013" name="G3 (Bethesda)">
        <title>Genomes of Ashbya fungi isolated from insects reveal four mating-type loci, numerous translocations, lack of transposons, and distinct gene duplications.</title>
        <authorList>
            <person name="Dietrich F.S."/>
            <person name="Voegeli S."/>
            <person name="Kuo S."/>
            <person name="Philippsen P."/>
        </authorList>
    </citation>
    <scope>GENOME REANNOTATION</scope>
    <source>
        <strain evidence="2">ATCC 10895 / CBS 109.51 / FGSC 9923 / NRRL Y-1056</strain>
    </source>
</reference>
<dbReference type="GO" id="GO:0034066">
    <property type="term" value="C:Ric1-Rgp1 guanyl-nucleotide exchange factor complex"/>
    <property type="evidence" value="ECO:0000318"/>
    <property type="project" value="GO_Central"/>
</dbReference>
<dbReference type="InterPro" id="IPR014848">
    <property type="entry name" value="Rgp1"/>
</dbReference>
<dbReference type="KEGG" id="ago:AGOS_AGL179C"/>
<evidence type="ECO:0000313" key="2">
    <source>
        <dbReference type="Proteomes" id="UP000000591"/>
    </source>
</evidence>
<dbReference type="HOGENOM" id="CLU_030995_0_0_1"/>
<protein>
    <submittedName>
        <fullName evidence="1">AGL179Cp</fullName>
    </submittedName>
</protein>
<accession>Q750W8</accession>
<dbReference type="RefSeq" id="NP_986488.1">
    <property type="nucleotide sequence ID" value="NM_211550.1"/>
</dbReference>
<evidence type="ECO:0000313" key="1">
    <source>
        <dbReference type="EMBL" id="AAS54312.1"/>
    </source>
</evidence>
<dbReference type="Pfam" id="PF08737">
    <property type="entry name" value="Rgp1"/>
    <property type="match status" value="1"/>
</dbReference>
<dbReference type="InParanoid" id="Q750W8"/>
<dbReference type="OrthoDB" id="1918at2759"/>
<dbReference type="AlphaFoldDB" id="Q750W8"/>
<dbReference type="GeneID" id="4622781"/>
<name>Q750W8_EREGS</name>
<dbReference type="eggNOG" id="KOG4469">
    <property type="taxonomic scope" value="Eukaryota"/>
</dbReference>
<dbReference type="OMA" id="QFYEDKK"/>
<sequence length="614" mass="70125">MAEAVFICTTVRGRWGQATRSGMRSHRVDTALVKENVRLEVVYERNPSIAGESVGLVVRLRHLGSVQAQLQLSERLQELEQARNSRQFQKNGERGSLISTLWSALSQEERFREEDTERQIEDLERQKAFNQPVDLLSFYVQLVGQFWYSSEVLDMRKMQYTNKLIAAQSQSSPPVGGGGSPTISSRNELSEPIAHFVDTDLHSDPASQSVKGHLPLVVVPQTLLFGELSLKPGEVRVFHFRSAALPQNLPPSYTLGDTFKILYQLQVGGIIHCQASIDSVMFSFPLNVCSYLNEEGCQYIHELGHDPVILPVGQVKERAHLQRRRSTQSTFTRHRSSIHSIMPSFQDRFNILENSKKHFKELLNSEREDCTDEQLVEKLLTFQFGENYTQEINDDSELSESFEEAQYREPRHLPISQHRNNSLVDDKVSQKPLLHSVMDNLRKEYLVNRNGENICTISLSKLFYGVNDEIDLTILIPQKSNYKVTGVSTALELLELVNPDYLVNQKSKKAQRYPVYEEHSICFEGCNDIPIKLLPSRSPTNIYPNQFRTNIFQLSWTLCFKFVIVEKTESDTLVEVYKDRNGALLQAKEQLQGEKFVFRVPLVVLGSSKQLGGW</sequence>
<keyword evidence="2" id="KW-1185">Reference proteome</keyword>
<dbReference type="GO" id="GO:0042147">
    <property type="term" value="P:retrograde transport, endosome to Golgi"/>
    <property type="evidence" value="ECO:0000318"/>
    <property type="project" value="GO_Central"/>
</dbReference>
<proteinExistence type="predicted"/>
<reference evidence="1 2" key="1">
    <citation type="journal article" date="2004" name="Science">
        <title>The Ashbya gossypii genome as a tool for mapping the ancient Saccharomyces cerevisiae genome.</title>
        <authorList>
            <person name="Dietrich F.S."/>
            <person name="Voegeli S."/>
            <person name="Brachat S."/>
            <person name="Lerch A."/>
            <person name="Gates K."/>
            <person name="Steiner S."/>
            <person name="Mohr C."/>
            <person name="Pohlmann R."/>
            <person name="Luedi P."/>
            <person name="Choi S."/>
            <person name="Wing R.A."/>
            <person name="Flavier A."/>
            <person name="Gaffney T.D."/>
            <person name="Philippsen P."/>
        </authorList>
    </citation>
    <scope>NUCLEOTIDE SEQUENCE [LARGE SCALE GENOMIC DNA]</scope>
    <source>
        <strain evidence="2">ATCC 10895 / CBS 109.51 / FGSC 9923 / NRRL Y-1056</strain>
    </source>
</reference>
<organism evidence="1 2">
    <name type="scientific">Eremothecium gossypii (strain ATCC 10895 / CBS 109.51 / FGSC 9923 / NRRL Y-1056)</name>
    <name type="common">Yeast</name>
    <name type="synonym">Ashbya gossypii</name>
    <dbReference type="NCBI Taxonomy" id="284811"/>
    <lineage>
        <taxon>Eukaryota</taxon>
        <taxon>Fungi</taxon>
        <taxon>Dikarya</taxon>
        <taxon>Ascomycota</taxon>
        <taxon>Saccharomycotina</taxon>
        <taxon>Saccharomycetes</taxon>
        <taxon>Saccharomycetales</taxon>
        <taxon>Saccharomycetaceae</taxon>
        <taxon>Eremothecium</taxon>
    </lineage>
</organism>
<dbReference type="PANTHER" id="PTHR12507">
    <property type="entry name" value="REDUCED GROWTH PHENOTYPE 1 RGP1, YEAST -RELATED"/>
    <property type="match status" value="1"/>
</dbReference>